<reference evidence="2 3" key="1">
    <citation type="journal article" date="2019" name="Commun. Biol.">
        <title>The bagworm genome reveals a unique fibroin gene that provides high tensile strength.</title>
        <authorList>
            <person name="Kono N."/>
            <person name="Nakamura H."/>
            <person name="Ohtoshi R."/>
            <person name="Tomita M."/>
            <person name="Numata K."/>
            <person name="Arakawa K."/>
        </authorList>
    </citation>
    <scope>NUCLEOTIDE SEQUENCE [LARGE SCALE GENOMIC DNA]</scope>
</reference>
<proteinExistence type="predicted"/>
<feature type="compositionally biased region" description="Gly residues" evidence="1">
    <location>
        <begin position="27"/>
        <end position="36"/>
    </location>
</feature>
<dbReference type="EMBL" id="BGZK01002416">
    <property type="protein sequence ID" value="GBP93778.1"/>
    <property type="molecule type" value="Genomic_DNA"/>
</dbReference>
<dbReference type="Proteomes" id="UP000299102">
    <property type="component" value="Unassembled WGS sequence"/>
</dbReference>
<evidence type="ECO:0000256" key="1">
    <source>
        <dbReference type="SAM" id="MobiDB-lite"/>
    </source>
</evidence>
<organism evidence="2 3">
    <name type="scientific">Eumeta variegata</name>
    <name type="common">Bagworm moth</name>
    <name type="synonym">Eumeta japonica</name>
    <dbReference type="NCBI Taxonomy" id="151549"/>
    <lineage>
        <taxon>Eukaryota</taxon>
        <taxon>Metazoa</taxon>
        <taxon>Ecdysozoa</taxon>
        <taxon>Arthropoda</taxon>
        <taxon>Hexapoda</taxon>
        <taxon>Insecta</taxon>
        <taxon>Pterygota</taxon>
        <taxon>Neoptera</taxon>
        <taxon>Endopterygota</taxon>
        <taxon>Lepidoptera</taxon>
        <taxon>Glossata</taxon>
        <taxon>Ditrysia</taxon>
        <taxon>Tineoidea</taxon>
        <taxon>Psychidae</taxon>
        <taxon>Oiketicinae</taxon>
        <taxon>Eumeta</taxon>
    </lineage>
</organism>
<protein>
    <submittedName>
        <fullName evidence="2">Uncharacterized protein</fullName>
    </submittedName>
</protein>
<dbReference type="AlphaFoldDB" id="A0A4C2A1A4"/>
<evidence type="ECO:0000313" key="3">
    <source>
        <dbReference type="Proteomes" id="UP000299102"/>
    </source>
</evidence>
<evidence type="ECO:0000313" key="2">
    <source>
        <dbReference type="EMBL" id="GBP93778.1"/>
    </source>
</evidence>
<comment type="caution">
    <text evidence="2">The sequence shown here is derived from an EMBL/GenBank/DDBJ whole genome shotgun (WGS) entry which is preliminary data.</text>
</comment>
<feature type="region of interest" description="Disordered" evidence="1">
    <location>
        <begin position="1"/>
        <end position="39"/>
    </location>
</feature>
<accession>A0A4C2A1A4</accession>
<sequence>MSTTRRRHAASPAHIHHGALQHKHGAAGPGRAGRGAGAQVIKAAHRGDSANVVVIAAHGYSQLQRSGDSQLQRSHCVANFLDMNKVSDRRRSDVMKGECGAEEEVGR</sequence>
<feature type="compositionally biased region" description="Basic residues" evidence="1">
    <location>
        <begin position="1"/>
        <end position="25"/>
    </location>
</feature>
<keyword evidence="3" id="KW-1185">Reference proteome</keyword>
<name>A0A4C2A1A4_EUMVA</name>
<gene>
    <name evidence="2" type="ORF">EVAR_70093_1</name>
</gene>